<accession>A0ACB9ED89</accession>
<proteinExistence type="predicted"/>
<organism evidence="1 2">
    <name type="scientific">Smallanthus sonchifolius</name>
    <dbReference type="NCBI Taxonomy" id="185202"/>
    <lineage>
        <taxon>Eukaryota</taxon>
        <taxon>Viridiplantae</taxon>
        <taxon>Streptophyta</taxon>
        <taxon>Embryophyta</taxon>
        <taxon>Tracheophyta</taxon>
        <taxon>Spermatophyta</taxon>
        <taxon>Magnoliopsida</taxon>
        <taxon>eudicotyledons</taxon>
        <taxon>Gunneridae</taxon>
        <taxon>Pentapetalae</taxon>
        <taxon>asterids</taxon>
        <taxon>campanulids</taxon>
        <taxon>Asterales</taxon>
        <taxon>Asteraceae</taxon>
        <taxon>Asteroideae</taxon>
        <taxon>Heliantheae alliance</taxon>
        <taxon>Millerieae</taxon>
        <taxon>Smallanthus</taxon>
    </lineage>
</organism>
<gene>
    <name evidence="1" type="ORF">L1987_56477</name>
</gene>
<dbReference type="Proteomes" id="UP001056120">
    <property type="component" value="Linkage Group LG18"/>
</dbReference>
<evidence type="ECO:0000313" key="2">
    <source>
        <dbReference type="Proteomes" id="UP001056120"/>
    </source>
</evidence>
<name>A0ACB9ED89_9ASTR</name>
<protein>
    <submittedName>
        <fullName evidence="1">Uncharacterized protein</fullName>
    </submittedName>
</protein>
<reference evidence="2" key="1">
    <citation type="journal article" date="2022" name="Mol. Ecol. Resour.">
        <title>The genomes of chicory, endive, great burdock and yacon provide insights into Asteraceae palaeo-polyploidization history and plant inulin production.</title>
        <authorList>
            <person name="Fan W."/>
            <person name="Wang S."/>
            <person name="Wang H."/>
            <person name="Wang A."/>
            <person name="Jiang F."/>
            <person name="Liu H."/>
            <person name="Zhao H."/>
            <person name="Xu D."/>
            <person name="Zhang Y."/>
        </authorList>
    </citation>
    <scope>NUCLEOTIDE SEQUENCE [LARGE SCALE GENOMIC DNA]</scope>
    <source>
        <strain evidence="2">cv. Yunnan</strain>
    </source>
</reference>
<comment type="caution">
    <text evidence="1">The sequence shown here is derived from an EMBL/GenBank/DDBJ whole genome shotgun (WGS) entry which is preliminary data.</text>
</comment>
<dbReference type="EMBL" id="CM042035">
    <property type="protein sequence ID" value="KAI3756655.1"/>
    <property type="molecule type" value="Genomic_DNA"/>
</dbReference>
<keyword evidence="2" id="KW-1185">Reference proteome</keyword>
<sequence>MYESRKQCCTSLFSGCCLHTTETHTHTQPPSFQVTANLSTMESLSPTFLTTTIKLHPLLLRTKNKRCPCSMKVSSSFSYQKFIQFALDETKLSIPDLIPSDLQHDFSTLKAVDGKTELKMCSFHAPKIRLLRSLSIEQSDGMQVLDFAVFPEAEFDLPIFCANFFTSVNTNIVVLDLNPLLDVINETHYKQKYYRSLIPLGLKYAELLPWGGKLTSESLKFFSPIVIWTKFSSSQEKHNILFSAFTDYYKAWLSLMNQATEETDASQISVNQEAQHRYLTWRDQKDPGYHLLKRLIGETLAKDVVKKFLFNGVNELGNKTFLDYFPEYACEDGSINEKRSIAGKSFENRPWDARGVFIGDTFS</sequence>
<reference evidence="1 2" key="2">
    <citation type="journal article" date="2022" name="Mol. Ecol. Resour.">
        <title>The genomes of chicory, endive, great burdock and yacon provide insights into Asteraceae paleo-polyploidization history and plant inulin production.</title>
        <authorList>
            <person name="Fan W."/>
            <person name="Wang S."/>
            <person name="Wang H."/>
            <person name="Wang A."/>
            <person name="Jiang F."/>
            <person name="Liu H."/>
            <person name="Zhao H."/>
            <person name="Xu D."/>
            <person name="Zhang Y."/>
        </authorList>
    </citation>
    <scope>NUCLEOTIDE SEQUENCE [LARGE SCALE GENOMIC DNA]</scope>
    <source>
        <strain evidence="2">cv. Yunnan</strain>
        <tissue evidence="1">Leaves</tissue>
    </source>
</reference>
<evidence type="ECO:0000313" key="1">
    <source>
        <dbReference type="EMBL" id="KAI3756655.1"/>
    </source>
</evidence>